<dbReference type="RefSeq" id="WP_285331014.1">
    <property type="nucleotide sequence ID" value="NZ_JASODW010000007.1"/>
</dbReference>
<comment type="caution">
    <text evidence="7">The sequence shown here is derived from an EMBL/GenBank/DDBJ whole genome shotgun (WGS) entry which is preliminary data.</text>
</comment>
<evidence type="ECO:0000256" key="1">
    <source>
        <dbReference type="ARBA" id="ARBA00004127"/>
    </source>
</evidence>
<evidence type="ECO:0000313" key="8">
    <source>
        <dbReference type="Proteomes" id="UP001240483"/>
    </source>
</evidence>
<dbReference type="Proteomes" id="UP001240483">
    <property type="component" value="Unassembled WGS sequence"/>
</dbReference>
<keyword evidence="4 5" id="KW-0472">Membrane</keyword>
<accession>A0AAP4C8Q7</accession>
<dbReference type="Pfam" id="PF02656">
    <property type="entry name" value="DUF202"/>
    <property type="match status" value="1"/>
</dbReference>
<feature type="transmembrane region" description="Helical" evidence="5">
    <location>
        <begin position="125"/>
        <end position="147"/>
    </location>
</feature>
<evidence type="ECO:0000256" key="3">
    <source>
        <dbReference type="ARBA" id="ARBA00022989"/>
    </source>
</evidence>
<keyword evidence="2 5" id="KW-0812">Transmembrane</keyword>
<evidence type="ECO:0000256" key="5">
    <source>
        <dbReference type="SAM" id="Phobius"/>
    </source>
</evidence>
<evidence type="ECO:0000256" key="2">
    <source>
        <dbReference type="ARBA" id="ARBA00022692"/>
    </source>
</evidence>
<evidence type="ECO:0000259" key="6">
    <source>
        <dbReference type="Pfam" id="PF02656"/>
    </source>
</evidence>
<evidence type="ECO:0000256" key="4">
    <source>
        <dbReference type="ARBA" id="ARBA00023136"/>
    </source>
</evidence>
<feature type="transmembrane region" description="Helical" evidence="5">
    <location>
        <begin position="87"/>
        <end position="104"/>
    </location>
</feature>
<dbReference type="InterPro" id="IPR003807">
    <property type="entry name" value="DUF202"/>
</dbReference>
<protein>
    <submittedName>
        <fullName evidence="7">DUF202 domain-containing protein</fullName>
    </submittedName>
</protein>
<evidence type="ECO:0000313" key="7">
    <source>
        <dbReference type="EMBL" id="MDK6275395.1"/>
    </source>
</evidence>
<dbReference type="AlphaFoldDB" id="A0AAP4C8Q7"/>
<gene>
    <name evidence="7" type="ORF">QP116_06555</name>
</gene>
<feature type="domain" description="DUF202" evidence="6">
    <location>
        <begin position="51"/>
        <end position="113"/>
    </location>
</feature>
<comment type="subcellular location">
    <subcellularLocation>
        <location evidence="1">Endomembrane system</location>
        <topology evidence="1">Multi-pass membrane protein</topology>
    </subcellularLocation>
</comment>
<name>A0AAP4C8Q7_9MICC</name>
<dbReference type="EMBL" id="JASODW010000007">
    <property type="protein sequence ID" value="MDK6275395.1"/>
    <property type="molecule type" value="Genomic_DNA"/>
</dbReference>
<proteinExistence type="predicted"/>
<dbReference type="GO" id="GO:0012505">
    <property type="term" value="C:endomembrane system"/>
    <property type="evidence" value="ECO:0007669"/>
    <property type="project" value="UniProtKB-SubCell"/>
</dbReference>
<reference evidence="7" key="1">
    <citation type="submission" date="2023-05" db="EMBL/GenBank/DDBJ databases">
        <title>Cataloging the Phylogenetic Diversity of Human Bladder Bacteria.</title>
        <authorList>
            <person name="Du J."/>
        </authorList>
    </citation>
    <scope>NUCLEOTIDE SEQUENCE</scope>
    <source>
        <strain evidence="7">UMB9978</strain>
    </source>
</reference>
<sequence length="149" mass="16477">MSERGSGERRETRVRLSTGWHTVKETGVTISRAVRKRIPIKPPQPLPEPVDVGLQPERTSLAWSRTGFAALVAGFMGVRWYGQMGSLLLVATALTFVGAVWVSTTQRGRLRRMVESFEERQPPPVVPVITMTLMVVGMAVIAIIVVLRV</sequence>
<keyword evidence="3 5" id="KW-1133">Transmembrane helix</keyword>
<organism evidence="7 8">
    <name type="scientific">Pseudoglutamicibacter cumminsii</name>
    <dbReference type="NCBI Taxonomy" id="156979"/>
    <lineage>
        <taxon>Bacteria</taxon>
        <taxon>Bacillati</taxon>
        <taxon>Actinomycetota</taxon>
        <taxon>Actinomycetes</taxon>
        <taxon>Micrococcales</taxon>
        <taxon>Micrococcaceae</taxon>
        <taxon>Pseudoglutamicibacter</taxon>
    </lineage>
</organism>